<dbReference type="RefSeq" id="WP_188745092.1">
    <property type="nucleotide sequence ID" value="NZ_BMIJ01000001.1"/>
</dbReference>
<dbReference type="InterPro" id="IPR006070">
    <property type="entry name" value="Sua5-like_dom"/>
</dbReference>
<dbReference type="NCBIfam" id="TIGR00143">
    <property type="entry name" value="hypF"/>
    <property type="match status" value="1"/>
</dbReference>
<proteinExistence type="inferred from homology"/>
<dbReference type="Pfam" id="PF17788">
    <property type="entry name" value="HypF_C"/>
    <property type="match status" value="1"/>
</dbReference>
<dbReference type="PIRSF" id="PIRSF006256">
    <property type="entry name" value="CMPcnvr_hdrg_mat"/>
    <property type="match status" value="1"/>
</dbReference>
<dbReference type="Gene3D" id="3.90.870.50">
    <property type="match status" value="1"/>
</dbReference>
<dbReference type="SUPFAM" id="SSF55821">
    <property type="entry name" value="YrdC/RibB"/>
    <property type="match status" value="1"/>
</dbReference>
<keyword evidence="3" id="KW-0436">Ligase</keyword>
<dbReference type="SUPFAM" id="SSF54975">
    <property type="entry name" value="Acylphosphatase/BLUF domain-like"/>
    <property type="match status" value="1"/>
</dbReference>
<sequence>MPSVRLLVSGQVQGVGFRPFVHRLATGLKLAGQVCNTPRGVQIDLCGEPLSLARFRQCLTSELPPLARIDSLTEEEVASADEFSDFRIVASEQGEGTLDLSVTLDAAVCPHCLAELFDPRDRRYRYPFINCTHCGPRYTLIRALPYDRANTSMAEFAQCPACQAEYDDPANRRFHAQPNACPVCGPTLWLETSTGERIELDPIQLAVGALERGEILAVRGVGGFHLVCDARNESAVTRLRQRKNRPAKPFAIMALNSLSLEPLLELTSAGRGWLSDRSAPIVLQRKRATADVELAPSLAPGLDRLGVMLPHSPLHWLLFHEAAGRAEGEAWSQAAHPLVLVMTSANRSGEPLITSNDEAREKLADIADLLLLHDREIEHRCDDSLINAISEPPALIRLGRGMAPTEIRLASAGPAVLALGGYLKNTLCLTSGDRAFVSPHIGDLNNPDNCRTLERSVDELCDLLRIAPEHIACDLHPDFHASRLAAELAERLDLPLHRVQHHQAHIAAVMAEHRLAEPVLGVALDGVGLGWDGQLRGGELLQLDAGGFTPLGELAPLPLPGGDAAAKEPWRMACAALHRMGRGDLIPTRFADKPAAALAGMLERGFICPPTSSLGRVFDAAAGLLGICERQTYEAEAPMRLEALAEGVGKLNPQGLYRINEESGGLQLDLLPLLASLLDEPDPARGAARFQQELTLALSDWIIQAAEHSGLTQIALAGGCLLNLALRDGLHRQLNAVGLNVLLPVQMPANDAAISLGQAWAVRMKLLNKN</sequence>
<keyword evidence="5" id="KW-0863">Zinc-finger</keyword>
<keyword evidence="4" id="KW-0479">Metal-binding</keyword>
<dbReference type="PANTHER" id="PTHR42959:SF1">
    <property type="entry name" value="CARBAMOYLTRANSFERASE HYPF"/>
    <property type="match status" value="1"/>
</dbReference>
<dbReference type="EC" id="6.2.-.-" evidence="8"/>
<dbReference type="InterPro" id="IPR041440">
    <property type="entry name" value="HypF_C"/>
</dbReference>
<feature type="active site" evidence="9">
    <location>
        <position position="36"/>
    </location>
</feature>
<comment type="catalytic activity">
    <reaction evidence="9">
        <text>an acyl phosphate + H2O = a carboxylate + phosphate + H(+)</text>
        <dbReference type="Rhea" id="RHEA:14965"/>
        <dbReference type="ChEBI" id="CHEBI:15377"/>
        <dbReference type="ChEBI" id="CHEBI:15378"/>
        <dbReference type="ChEBI" id="CHEBI:29067"/>
        <dbReference type="ChEBI" id="CHEBI:43474"/>
        <dbReference type="ChEBI" id="CHEBI:59918"/>
        <dbReference type="EC" id="3.6.1.7"/>
    </reaction>
</comment>
<keyword evidence="6" id="KW-0862">Zinc</keyword>
<dbReference type="InterPro" id="IPR055128">
    <property type="entry name" value="HypF_C_2"/>
</dbReference>
<dbReference type="Gene3D" id="3.30.110.120">
    <property type="match status" value="1"/>
</dbReference>
<keyword evidence="13" id="KW-1185">Reference proteome</keyword>
<dbReference type="Pfam" id="PF00708">
    <property type="entry name" value="Acylphosphatase"/>
    <property type="match status" value="1"/>
</dbReference>
<evidence type="ECO:0000256" key="6">
    <source>
        <dbReference type="ARBA" id="ARBA00022833"/>
    </source>
</evidence>
<dbReference type="EMBL" id="BMIJ01000001">
    <property type="protein sequence ID" value="GGB78664.1"/>
    <property type="molecule type" value="Genomic_DNA"/>
</dbReference>
<reference evidence="13" key="1">
    <citation type="journal article" date="2019" name="Int. J. Syst. Evol. Microbiol.">
        <title>The Global Catalogue of Microorganisms (GCM) 10K type strain sequencing project: providing services to taxonomists for standard genome sequencing and annotation.</title>
        <authorList>
            <consortium name="The Broad Institute Genomics Platform"/>
            <consortium name="The Broad Institute Genome Sequencing Center for Infectious Disease"/>
            <person name="Wu L."/>
            <person name="Ma J."/>
        </authorList>
    </citation>
    <scope>NUCLEOTIDE SEQUENCE [LARGE SCALE GENOMIC DNA]</scope>
    <source>
        <strain evidence="13">CGMCC 1.15341</strain>
    </source>
</reference>
<evidence type="ECO:0000256" key="4">
    <source>
        <dbReference type="ARBA" id="ARBA00022723"/>
    </source>
</evidence>
<dbReference type="Gene3D" id="3.30.420.360">
    <property type="match status" value="1"/>
</dbReference>
<dbReference type="Gene3D" id="3.30.420.40">
    <property type="match status" value="1"/>
</dbReference>
<comment type="caution">
    <text evidence="12">The sequence shown here is derived from an EMBL/GenBank/DDBJ whole genome shotgun (WGS) entry which is preliminary data.</text>
</comment>
<dbReference type="PROSITE" id="PS51160">
    <property type="entry name" value="ACYLPHOSPHATASE_3"/>
    <property type="match status" value="1"/>
</dbReference>
<dbReference type="InterPro" id="IPR004421">
    <property type="entry name" value="Carbamoyltransferase_HypF"/>
</dbReference>
<evidence type="ECO:0000256" key="7">
    <source>
        <dbReference type="ARBA" id="ARBA00048220"/>
    </source>
</evidence>
<comment type="catalytic activity">
    <reaction evidence="7 8">
        <text>C-terminal L-cysteinyl-[HypE protein] + carbamoyl phosphate + ATP + H2O = C-terminal S-carboxamide-L-cysteinyl-[HypE protein] + AMP + phosphate + diphosphate + H(+)</text>
        <dbReference type="Rhea" id="RHEA:55636"/>
        <dbReference type="Rhea" id="RHEA-COMP:14247"/>
        <dbReference type="Rhea" id="RHEA-COMP:14392"/>
        <dbReference type="ChEBI" id="CHEBI:15377"/>
        <dbReference type="ChEBI" id="CHEBI:15378"/>
        <dbReference type="ChEBI" id="CHEBI:30616"/>
        <dbReference type="ChEBI" id="CHEBI:33019"/>
        <dbReference type="ChEBI" id="CHEBI:43474"/>
        <dbReference type="ChEBI" id="CHEBI:58228"/>
        <dbReference type="ChEBI" id="CHEBI:76913"/>
        <dbReference type="ChEBI" id="CHEBI:139126"/>
        <dbReference type="ChEBI" id="CHEBI:456215"/>
    </reaction>
</comment>
<dbReference type="InterPro" id="IPR051060">
    <property type="entry name" value="Carbamoyltrans_HypF-like"/>
</dbReference>
<organism evidence="12 13">
    <name type="scientific">Marinobacterium zhoushanense</name>
    <dbReference type="NCBI Taxonomy" id="1679163"/>
    <lineage>
        <taxon>Bacteria</taxon>
        <taxon>Pseudomonadati</taxon>
        <taxon>Pseudomonadota</taxon>
        <taxon>Gammaproteobacteria</taxon>
        <taxon>Oceanospirillales</taxon>
        <taxon>Oceanospirillaceae</taxon>
        <taxon>Marinobacterium</taxon>
    </lineage>
</organism>
<dbReference type="InterPro" id="IPR036046">
    <property type="entry name" value="Acylphosphatase-like_dom_sf"/>
</dbReference>
<keyword evidence="9" id="KW-0378">Hydrolase</keyword>
<comment type="pathway">
    <text evidence="1 8">Protein modification; [NiFe] hydrogenase maturation.</text>
</comment>
<comment type="similarity">
    <text evidence="2 8">Belongs to the carbamoyltransferase HypF family.</text>
</comment>
<dbReference type="Pfam" id="PF22521">
    <property type="entry name" value="HypF_C_2"/>
    <property type="match status" value="1"/>
</dbReference>
<feature type="domain" description="YrdC-like" evidence="11">
    <location>
        <begin position="200"/>
        <end position="401"/>
    </location>
</feature>
<dbReference type="InterPro" id="IPR017968">
    <property type="entry name" value="Acylphosphatase_CS"/>
</dbReference>
<feature type="active site" evidence="9">
    <location>
        <position position="18"/>
    </location>
</feature>
<dbReference type="PROSITE" id="PS51163">
    <property type="entry name" value="YRDC"/>
    <property type="match status" value="1"/>
</dbReference>
<dbReference type="InterPro" id="IPR011125">
    <property type="entry name" value="Znf_HypF"/>
</dbReference>
<gene>
    <name evidence="12" type="ORF">GCM10011352_00330</name>
</gene>
<dbReference type="Pfam" id="PF01300">
    <property type="entry name" value="Sua5_yciO_yrdC"/>
    <property type="match status" value="1"/>
</dbReference>
<evidence type="ECO:0000256" key="2">
    <source>
        <dbReference type="ARBA" id="ARBA00008097"/>
    </source>
</evidence>
<evidence type="ECO:0000256" key="5">
    <source>
        <dbReference type="ARBA" id="ARBA00022771"/>
    </source>
</evidence>
<evidence type="ECO:0000313" key="12">
    <source>
        <dbReference type="EMBL" id="GGB78664.1"/>
    </source>
</evidence>
<feature type="domain" description="Acylphosphatase-like" evidence="10">
    <location>
        <begin position="3"/>
        <end position="90"/>
    </location>
</feature>
<accession>A0ABQ1JUS9</accession>
<evidence type="ECO:0000259" key="11">
    <source>
        <dbReference type="PROSITE" id="PS51163"/>
    </source>
</evidence>
<dbReference type="PANTHER" id="PTHR42959">
    <property type="entry name" value="CARBAMOYLTRANSFERASE"/>
    <property type="match status" value="1"/>
</dbReference>
<evidence type="ECO:0000256" key="9">
    <source>
        <dbReference type="PROSITE-ProRule" id="PRU00520"/>
    </source>
</evidence>
<dbReference type="Pfam" id="PF07503">
    <property type="entry name" value="zf-HYPF"/>
    <property type="match status" value="2"/>
</dbReference>
<evidence type="ECO:0000256" key="8">
    <source>
        <dbReference type="PIRNR" id="PIRNR006256"/>
    </source>
</evidence>
<evidence type="ECO:0000313" key="13">
    <source>
        <dbReference type="Proteomes" id="UP000629025"/>
    </source>
</evidence>
<name>A0ABQ1JUS9_9GAMM</name>
<dbReference type="Proteomes" id="UP000629025">
    <property type="component" value="Unassembled WGS sequence"/>
</dbReference>
<comment type="function">
    <text evidence="8">Involved in the maturation of [NiFe] hydrogenases. Along with HypE, it catalyzes the synthesis of the CN ligands of the active site iron of [NiFe]-hydrogenases. HypF functions as a carbamoyl transferase using carbamoylphosphate as a substrate and transferring the carboxamido moiety in an ATP-dependent reaction to the thiolate of the C-terminal cysteine of HypE yielding a protein-S-carboxamide.</text>
</comment>
<dbReference type="PROSITE" id="PS00150">
    <property type="entry name" value="ACYLPHOSPHATASE_1"/>
    <property type="match status" value="1"/>
</dbReference>
<evidence type="ECO:0000256" key="3">
    <source>
        <dbReference type="ARBA" id="ARBA00022598"/>
    </source>
</evidence>
<evidence type="ECO:0000259" key="10">
    <source>
        <dbReference type="PROSITE" id="PS51160"/>
    </source>
</evidence>
<dbReference type="InterPro" id="IPR017945">
    <property type="entry name" value="DHBP_synth_RibB-like_a/b_dom"/>
</dbReference>
<evidence type="ECO:0000256" key="1">
    <source>
        <dbReference type="ARBA" id="ARBA00004711"/>
    </source>
</evidence>
<protein>
    <recommendedName>
        <fullName evidence="8">Carbamoyltransferase HypF</fullName>
        <ecNumber evidence="8">6.2.-.-</ecNumber>
    </recommendedName>
</protein>
<dbReference type="InterPro" id="IPR001792">
    <property type="entry name" value="Acylphosphatase-like_dom"/>
</dbReference>